<dbReference type="Proteomes" id="UP000321393">
    <property type="component" value="Unassembled WGS sequence"/>
</dbReference>
<feature type="region of interest" description="Disordered" evidence="1">
    <location>
        <begin position="70"/>
        <end position="112"/>
    </location>
</feature>
<reference evidence="4 5" key="1">
    <citation type="submission" date="2019-08" db="EMBL/GenBank/DDBJ databases">
        <title>Draft genome sequences of two oriental melons (Cucumis melo L. var makuwa).</title>
        <authorList>
            <person name="Kwon S.-Y."/>
        </authorList>
    </citation>
    <scope>NUCLEOTIDE SEQUENCE [LARGE SCALE GENOMIC DNA]</scope>
    <source>
        <strain evidence="5">cv. Chang Bougi</strain>
        <strain evidence="4">cv. SW 3</strain>
        <tissue evidence="2">Leaf</tissue>
    </source>
</reference>
<gene>
    <name evidence="3" type="ORF">E5676_scaffold186G00010</name>
    <name evidence="2" type="ORF">E6C27_scaffold452G00270</name>
</gene>
<proteinExistence type="predicted"/>
<evidence type="ECO:0000313" key="2">
    <source>
        <dbReference type="EMBL" id="KAA0032125.1"/>
    </source>
</evidence>
<evidence type="ECO:0000313" key="3">
    <source>
        <dbReference type="EMBL" id="TYK14367.1"/>
    </source>
</evidence>
<comment type="caution">
    <text evidence="2">The sequence shown here is derived from an EMBL/GenBank/DDBJ whole genome shotgun (WGS) entry which is preliminary data.</text>
</comment>
<evidence type="ECO:0000313" key="5">
    <source>
        <dbReference type="Proteomes" id="UP000321947"/>
    </source>
</evidence>
<evidence type="ECO:0000313" key="4">
    <source>
        <dbReference type="Proteomes" id="UP000321393"/>
    </source>
</evidence>
<sequence>MFGQSSYQIKHDALKYIYNAHMNEEALVQEHVLNMMDHFNVGQANGAVIDEVNQTFESLMKIRGQKEEANVATSTRKFHRGSTSKTKFVPSSSKTKKWKKKKCGQGNKANSATAKMSKKVKVVKEICFHCNQEEHWKLS</sequence>
<name>A0A5A7SSF8_CUCMM</name>
<organism evidence="2 4">
    <name type="scientific">Cucumis melo var. makuwa</name>
    <name type="common">Oriental melon</name>
    <dbReference type="NCBI Taxonomy" id="1194695"/>
    <lineage>
        <taxon>Eukaryota</taxon>
        <taxon>Viridiplantae</taxon>
        <taxon>Streptophyta</taxon>
        <taxon>Embryophyta</taxon>
        <taxon>Tracheophyta</taxon>
        <taxon>Spermatophyta</taxon>
        <taxon>Magnoliopsida</taxon>
        <taxon>eudicotyledons</taxon>
        <taxon>Gunneridae</taxon>
        <taxon>Pentapetalae</taxon>
        <taxon>rosids</taxon>
        <taxon>fabids</taxon>
        <taxon>Cucurbitales</taxon>
        <taxon>Cucurbitaceae</taxon>
        <taxon>Benincaseae</taxon>
        <taxon>Cucumis</taxon>
    </lineage>
</organism>
<dbReference type="EMBL" id="SSTD01009294">
    <property type="protein sequence ID" value="TYK14367.1"/>
    <property type="molecule type" value="Genomic_DNA"/>
</dbReference>
<dbReference type="EMBL" id="SSTE01021821">
    <property type="protein sequence ID" value="KAA0032125.1"/>
    <property type="molecule type" value="Genomic_DNA"/>
</dbReference>
<dbReference type="OrthoDB" id="1920930at2759"/>
<accession>A0A5A7SSF8</accession>
<evidence type="ECO:0000256" key="1">
    <source>
        <dbReference type="SAM" id="MobiDB-lite"/>
    </source>
</evidence>
<feature type="compositionally biased region" description="Basic residues" evidence="1">
    <location>
        <begin position="94"/>
        <end position="103"/>
    </location>
</feature>
<protein>
    <submittedName>
        <fullName evidence="2">Gag/pol protein</fullName>
    </submittedName>
</protein>
<dbReference type="AlphaFoldDB" id="A0A5A7SSF8"/>
<dbReference type="Proteomes" id="UP000321947">
    <property type="component" value="Unassembled WGS sequence"/>
</dbReference>